<dbReference type="AlphaFoldDB" id="A0A151J6E8"/>
<dbReference type="InterPro" id="IPR028183">
    <property type="entry name" value="UQCC5"/>
</dbReference>
<dbReference type="PANTHER" id="PTHR35250">
    <property type="entry name" value="SMALL INTEGRAL MEMBRANE PROTEIN 4"/>
    <property type="match status" value="1"/>
</dbReference>
<gene>
    <name evidence="1" type="ORF">ALC57_08965</name>
</gene>
<dbReference type="Proteomes" id="UP000078492">
    <property type="component" value="Unassembled WGS sequence"/>
</dbReference>
<keyword evidence="2" id="KW-1185">Reference proteome</keyword>
<accession>A0A151J6E8</accession>
<dbReference type="Pfam" id="PF15114">
    <property type="entry name" value="UPF0640"/>
    <property type="match status" value="1"/>
</dbReference>
<evidence type="ECO:0000313" key="1">
    <source>
        <dbReference type="EMBL" id="KYN18736.1"/>
    </source>
</evidence>
<dbReference type="STRING" id="471704.A0A151J6E8"/>
<protein>
    <recommendedName>
        <fullName evidence="3">Small integral membrane protein 4</fullName>
    </recommendedName>
</protein>
<reference evidence="1 2" key="1">
    <citation type="submission" date="2015-09" db="EMBL/GenBank/DDBJ databases">
        <title>Trachymyrmex cornetzi WGS genome.</title>
        <authorList>
            <person name="Nygaard S."/>
            <person name="Hu H."/>
            <person name="Boomsma J."/>
            <person name="Zhang G."/>
        </authorList>
    </citation>
    <scope>NUCLEOTIDE SEQUENCE [LARGE SCALE GENOMIC DNA]</scope>
    <source>
        <strain evidence="1">Tcor2-1</strain>
        <tissue evidence="1">Whole body</tissue>
    </source>
</reference>
<sequence>MLSYRLKLLRLYNKLPGKALGEYRLLPLFFILGAALEYSMIHWQVGEVNFYKVYKRRKVEELVERRLRLEQI</sequence>
<proteinExistence type="predicted"/>
<organism evidence="1 2">
    <name type="scientific">Trachymyrmex cornetzi</name>
    <dbReference type="NCBI Taxonomy" id="471704"/>
    <lineage>
        <taxon>Eukaryota</taxon>
        <taxon>Metazoa</taxon>
        <taxon>Ecdysozoa</taxon>
        <taxon>Arthropoda</taxon>
        <taxon>Hexapoda</taxon>
        <taxon>Insecta</taxon>
        <taxon>Pterygota</taxon>
        <taxon>Neoptera</taxon>
        <taxon>Endopterygota</taxon>
        <taxon>Hymenoptera</taxon>
        <taxon>Apocrita</taxon>
        <taxon>Aculeata</taxon>
        <taxon>Formicoidea</taxon>
        <taxon>Formicidae</taxon>
        <taxon>Myrmicinae</taxon>
        <taxon>Trachymyrmex</taxon>
    </lineage>
</organism>
<name>A0A151J6E8_9HYME</name>
<dbReference type="PANTHER" id="PTHR35250:SF1">
    <property type="entry name" value="UBIQUINOL-CYTOCHROME-C REDUCTASE COMPLEX ASSEMBLY FACTOR 5"/>
    <property type="match status" value="1"/>
</dbReference>
<evidence type="ECO:0008006" key="3">
    <source>
        <dbReference type="Google" id="ProtNLM"/>
    </source>
</evidence>
<dbReference type="EMBL" id="KQ979869">
    <property type="protein sequence ID" value="KYN18736.1"/>
    <property type="molecule type" value="Genomic_DNA"/>
</dbReference>
<evidence type="ECO:0000313" key="2">
    <source>
        <dbReference type="Proteomes" id="UP000078492"/>
    </source>
</evidence>